<sequence>MKKYKKEISFFVAIILAIIVWNLEIKTLPAAGQKTLALSLMTVLFWATKVAHPGYVSALYLSLLLIFEIAPPEEVFSLWTSSLIYIIIGAYLIAAAVKSSGLGERIAYNFILNFVNSYKSIIYSIFILTLFLSLLIPHPWPRSFLIMSVMAVVIESAGLSDNDAAKVGLAVFAFSVPISMIFLTGDSTINILAVEMSGQTMSWLGWLYHMGVPAALASILTLILFLNLFKAEKKVTIDKAKIKEKLLDLGSFSSKEKRMIFWITTAIILWTTDSLHGIDLGWVTLLIAVLMGMPVVGNVLEARDWQNVPIGILFFLTAAVSIGRIGSSTGMNAWIASVILPAEIPANMLLFALMVALISITLHMFLGSVIAVMGIAIPSFIIFAEGYGINPLVPALMAYSSIALHYVFPFHHLNILVGLGKHNGLYDDKKVIKLGIPLTIVIIIVVVFEAVWWQLTGLL</sequence>
<reference evidence="9 10" key="1">
    <citation type="submission" date="2010-11" db="EMBL/GenBank/DDBJ databases">
        <title>Complete sequence of Halanaerobium sp. sapolanicus.</title>
        <authorList>
            <consortium name="US DOE Joint Genome Institute"/>
            <person name="Lucas S."/>
            <person name="Copeland A."/>
            <person name="Lapidus A."/>
            <person name="Cheng J.-F."/>
            <person name="Bruce D."/>
            <person name="Goodwin L."/>
            <person name="Pitluck S."/>
            <person name="Davenport K."/>
            <person name="Detter J.C."/>
            <person name="Han C."/>
            <person name="Tapia R."/>
            <person name="Land M."/>
            <person name="Hauser L."/>
            <person name="Jeffries C."/>
            <person name="Kyrpides N."/>
            <person name="Ivanova N."/>
            <person name="Mikhailova N."/>
            <person name="Begemann M.B."/>
            <person name="Mormile M.R."/>
            <person name="Wall J.D."/>
            <person name="Elias D.A."/>
            <person name="Woyke T."/>
        </authorList>
    </citation>
    <scope>NUCLEOTIDE SEQUENCE [LARGE SCALE GENOMIC DNA]</scope>
    <source>
        <strain evidence="10">sapolanicus</strain>
    </source>
</reference>
<feature type="transmembrane region" description="Helical" evidence="8">
    <location>
        <begin position="333"/>
        <end position="358"/>
    </location>
</feature>
<comment type="subcellular location">
    <subcellularLocation>
        <location evidence="1">Membrane</location>
        <topology evidence="1">Multi-pass membrane protein</topology>
    </subcellularLocation>
</comment>
<dbReference type="EMBL" id="CP002304">
    <property type="protein sequence ID" value="ADQ14529.1"/>
    <property type="molecule type" value="Genomic_DNA"/>
</dbReference>
<dbReference type="Pfam" id="PF00939">
    <property type="entry name" value="Na_sulph_symp"/>
    <property type="match status" value="1"/>
</dbReference>
<dbReference type="STRING" id="656519.Halsa_1097"/>
<keyword evidence="5 8" id="KW-1133">Transmembrane helix</keyword>
<evidence type="ECO:0000313" key="10">
    <source>
        <dbReference type="Proteomes" id="UP000007434"/>
    </source>
</evidence>
<keyword evidence="6 8" id="KW-0472">Membrane</keyword>
<evidence type="ECO:0000256" key="6">
    <source>
        <dbReference type="ARBA" id="ARBA00023136"/>
    </source>
</evidence>
<feature type="transmembrane region" description="Helical" evidence="8">
    <location>
        <begin position="76"/>
        <end position="97"/>
    </location>
</feature>
<feature type="transmembrane region" description="Helical" evidence="8">
    <location>
        <begin position="142"/>
        <end position="160"/>
    </location>
</feature>
<feature type="transmembrane region" description="Helical" evidence="8">
    <location>
        <begin position="282"/>
        <end position="300"/>
    </location>
</feature>
<feature type="transmembrane region" description="Helical" evidence="8">
    <location>
        <begin position="396"/>
        <end position="419"/>
    </location>
</feature>
<reference evidence="9 10" key="2">
    <citation type="journal article" date="2011" name="J. Bacteriol.">
        <title>Complete Genome Sequence of the Haloalkaliphilic, Hydrogen Producing Halanaerobium hydrogenoformans.</title>
        <authorList>
            <person name="Brown S.D."/>
            <person name="Begemann M.B."/>
            <person name="Mormile M.R."/>
            <person name="Wall J.D."/>
            <person name="Han C.S."/>
            <person name="Goodwin L.A."/>
            <person name="Pitluck S."/>
            <person name="Land M.L."/>
            <person name="Hauser L.J."/>
            <person name="Elias D.A."/>
        </authorList>
    </citation>
    <scope>NUCLEOTIDE SEQUENCE [LARGE SCALE GENOMIC DNA]</scope>
    <source>
        <strain evidence="10">sapolanicus</strain>
    </source>
</reference>
<evidence type="ECO:0000256" key="2">
    <source>
        <dbReference type="ARBA" id="ARBA00006772"/>
    </source>
</evidence>
<feature type="transmembrane region" description="Helical" evidence="8">
    <location>
        <begin position="431"/>
        <end position="453"/>
    </location>
</feature>
<dbReference type="GO" id="GO:0008514">
    <property type="term" value="F:organic anion transmembrane transporter activity"/>
    <property type="evidence" value="ECO:0007669"/>
    <property type="project" value="UniProtKB-ARBA"/>
</dbReference>
<dbReference type="GO" id="GO:1905039">
    <property type="term" value="P:carboxylic acid transmembrane transport"/>
    <property type="evidence" value="ECO:0007669"/>
    <property type="project" value="UniProtKB-ARBA"/>
</dbReference>
<dbReference type="Proteomes" id="UP000007434">
    <property type="component" value="Chromosome"/>
</dbReference>
<evidence type="ECO:0000256" key="3">
    <source>
        <dbReference type="ARBA" id="ARBA00020150"/>
    </source>
</evidence>
<dbReference type="InterPro" id="IPR001898">
    <property type="entry name" value="SLC13A/DASS"/>
</dbReference>
<evidence type="ECO:0000256" key="7">
    <source>
        <dbReference type="ARBA" id="ARBA00031174"/>
    </source>
</evidence>
<evidence type="ECO:0000256" key="8">
    <source>
        <dbReference type="SAM" id="Phobius"/>
    </source>
</evidence>
<feature type="transmembrane region" description="Helical" evidence="8">
    <location>
        <begin position="205"/>
        <end position="229"/>
    </location>
</feature>
<protein>
    <recommendedName>
        <fullName evidence="3">Sodium-dependent dicarboxylate transporter SdcS</fullName>
    </recommendedName>
    <alternativeName>
        <fullName evidence="7">Na(+)/dicarboxylate symporter</fullName>
    </alternativeName>
</protein>
<evidence type="ECO:0000256" key="1">
    <source>
        <dbReference type="ARBA" id="ARBA00004141"/>
    </source>
</evidence>
<evidence type="ECO:0000256" key="4">
    <source>
        <dbReference type="ARBA" id="ARBA00022692"/>
    </source>
</evidence>
<feature type="transmembrane region" description="Helical" evidence="8">
    <location>
        <begin position="31"/>
        <end position="47"/>
    </location>
</feature>
<dbReference type="PANTHER" id="PTHR10283">
    <property type="entry name" value="SOLUTE CARRIER FAMILY 13 MEMBER"/>
    <property type="match status" value="1"/>
</dbReference>
<dbReference type="GO" id="GO:0005886">
    <property type="term" value="C:plasma membrane"/>
    <property type="evidence" value="ECO:0007669"/>
    <property type="project" value="TreeGrafter"/>
</dbReference>
<dbReference type="eggNOG" id="COG0471">
    <property type="taxonomic scope" value="Bacteria"/>
</dbReference>
<evidence type="ECO:0000313" key="9">
    <source>
        <dbReference type="EMBL" id="ADQ14529.1"/>
    </source>
</evidence>
<feature type="transmembrane region" description="Helical" evidence="8">
    <location>
        <begin position="118"/>
        <end position="136"/>
    </location>
</feature>
<proteinExistence type="inferred from homology"/>
<feature type="transmembrane region" description="Helical" evidence="8">
    <location>
        <begin position="7"/>
        <end position="25"/>
    </location>
</feature>
<dbReference type="KEGG" id="has:Halsa_1097"/>
<gene>
    <name evidence="9" type="ordered locus">Halsa_1097</name>
</gene>
<accession>E4RMJ8</accession>
<name>E4RMJ8_HALHG</name>
<dbReference type="PANTHER" id="PTHR10283:SF82">
    <property type="entry name" value="SOLUTE CARRIER FAMILY 13 MEMBER 2"/>
    <property type="match status" value="1"/>
</dbReference>
<keyword evidence="10" id="KW-1185">Reference proteome</keyword>
<feature type="transmembrane region" description="Helical" evidence="8">
    <location>
        <begin position="307"/>
        <end position="327"/>
    </location>
</feature>
<dbReference type="RefSeq" id="WP_013405612.1">
    <property type="nucleotide sequence ID" value="NC_014654.1"/>
</dbReference>
<dbReference type="AlphaFoldDB" id="E4RMJ8"/>
<feature type="transmembrane region" description="Helical" evidence="8">
    <location>
        <begin position="54"/>
        <end position="70"/>
    </location>
</feature>
<organism evidence="9 10">
    <name type="scientific">Halanaerobium hydrogeniformans</name>
    <name type="common">Halanaerobium sp. (strain sapolanicus)</name>
    <dbReference type="NCBI Taxonomy" id="656519"/>
    <lineage>
        <taxon>Bacteria</taxon>
        <taxon>Bacillati</taxon>
        <taxon>Bacillota</taxon>
        <taxon>Clostridia</taxon>
        <taxon>Halanaerobiales</taxon>
        <taxon>Halanaerobiaceae</taxon>
        <taxon>Halanaerobium</taxon>
    </lineage>
</organism>
<evidence type="ECO:0000256" key="5">
    <source>
        <dbReference type="ARBA" id="ARBA00022989"/>
    </source>
</evidence>
<dbReference type="OrthoDB" id="5460483at2"/>
<feature type="transmembrane region" description="Helical" evidence="8">
    <location>
        <begin position="167"/>
        <end position="185"/>
    </location>
</feature>
<feature type="transmembrane region" description="Helical" evidence="8">
    <location>
        <begin position="259"/>
        <end position="276"/>
    </location>
</feature>
<keyword evidence="4 8" id="KW-0812">Transmembrane</keyword>
<comment type="similarity">
    <text evidence="2">Belongs to the SLC13A/DASS transporter (TC 2.A.47) family. NADC subfamily.</text>
</comment>
<dbReference type="HOGENOM" id="CLU_005170_7_1_9"/>
<feature type="transmembrane region" description="Helical" evidence="8">
    <location>
        <begin position="365"/>
        <end position="384"/>
    </location>
</feature>